<keyword evidence="1" id="KW-1133">Transmembrane helix</keyword>
<sequence>MKKEIFRYLKLILGFFCCSLGVVIIIKSNLGFSPWDVLHQGISKVGGITIGQAAILVGSTVVTLDLFLGEKIGSGTILNTLSMGIFMDGILYLDIIPLSTNILMGIPMMFLGLFIFSIGCYLYISTGLGCGPRDALMVALTKKTNFSVRSIRSVMEVGVLVTGYLLGGYAGIGTVMVASFTGSFMQGVFRLFDFDVKSVVHRDIKMEAVLLKNYIYRGKHLKKPN</sequence>
<dbReference type="eggNOG" id="COG2364">
    <property type="taxonomic scope" value="Bacteria"/>
</dbReference>
<keyword evidence="3" id="KW-1185">Reference proteome</keyword>
<dbReference type="RefSeq" id="WP_013388051.1">
    <property type="nucleotide sequence ID" value="NC_014632.1"/>
</dbReference>
<name>E3H9J5_ILYPC</name>
<feature type="transmembrane region" description="Helical" evidence="1">
    <location>
        <begin position="12"/>
        <end position="30"/>
    </location>
</feature>
<feature type="transmembrane region" description="Helical" evidence="1">
    <location>
        <begin position="50"/>
        <end position="69"/>
    </location>
</feature>
<feature type="transmembrane region" description="Helical" evidence="1">
    <location>
        <begin position="157"/>
        <end position="180"/>
    </location>
</feature>
<feature type="transmembrane region" description="Helical" evidence="1">
    <location>
        <begin position="102"/>
        <end position="124"/>
    </location>
</feature>
<dbReference type="Proteomes" id="UP000006875">
    <property type="component" value="Chromosome"/>
</dbReference>
<evidence type="ECO:0008006" key="4">
    <source>
        <dbReference type="Google" id="ProtNLM"/>
    </source>
</evidence>
<dbReference type="PANTHER" id="PTHR40078:SF1">
    <property type="entry name" value="INTEGRAL MEMBRANE PROTEIN"/>
    <property type="match status" value="1"/>
</dbReference>
<dbReference type="AlphaFoldDB" id="E3H9J5"/>
<proteinExistence type="predicted"/>
<dbReference type="KEGG" id="ipo:Ilyop_1606"/>
<accession>E3H9J5</accession>
<dbReference type="Pfam" id="PF19700">
    <property type="entry name" value="DUF6198"/>
    <property type="match status" value="1"/>
</dbReference>
<protein>
    <recommendedName>
        <fullName evidence="4">Integral membrane protein</fullName>
    </recommendedName>
</protein>
<dbReference type="EMBL" id="CP002281">
    <property type="protein sequence ID" value="ADO83384.1"/>
    <property type="molecule type" value="Genomic_DNA"/>
</dbReference>
<dbReference type="PANTHER" id="PTHR40078">
    <property type="entry name" value="INTEGRAL MEMBRANE PROTEIN-RELATED"/>
    <property type="match status" value="1"/>
</dbReference>
<dbReference type="HOGENOM" id="CLU_083843_0_1_0"/>
<evidence type="ECO:0000313" key="2">
    <source>
        <dbReference type="EMBL" id="ADO83384.1"/>
    </source>
</evidence>
<gene>
    <name evidence="2" type="ordered locus">Ilyop_1606</name>
</gene>
<reference evidence="2 3" key="1">
    <citation type="journal article" date="2010" name="Stand. Genomic Sci.">
        <title>Complete genome sequence of Ilyobacter polytropus type strain (CuHbu1).</title>
        <authorList>
            <person name="Sikorski J."/>
            <person name="Chertkov O."/>
            <person name="Lapidus A."/>
            <person name="Nolan M."/>
            <person name="Lucas S."/>
            <person name="Del Rio T.G."/>
            <person name="Tice H."/>
            <person name="Cheng J.F."/>
            <person name="Tapia R."/>
            <person name="Han C."/>
            <person name="Goodwin L."/>
            <person name="Pitluck S."/>
            <person name="Liolios K."/>
            <person name="Ivanova N."/>
            <person name="Mavromatis K."/>
            <person name="Mikhailova N."/>
            <person name="Pati A."/>
            <person name="Chen A."/>
            <person name="Palaniappan K."/>
            <person name="Land M."/>
            <person name="Hauser L."/>
            <person name="Chang Y.J."/>
            <person name="Jeffries C.D."/>
            <person name="Brambilla E."/>
            <person name="Yasawong M."/>
            <person name="Rohde M."/>
            <person name="Pukall R."/>
            <person name="Spring S."/>
            <person name="Goker M."/>
            <person name="Woyke T."/>
            <person name="Bristow J."/>
            <person name="Eisen J.A."/>
            <person name="Markowitz V."/>
            <person name="Hugenholtz P."/>
            <person name="Kyrpides N.C."/>
            <person name="Klenk H.P."/>
        </authorList>
    </citation>
    <scope>NUCLEOTIDE SEQUENCE [LARGE SCALE GENOMIC DNA]</scope>
    <source>
        <strain evidence="3">ATCC 51220 / DSM 2926 / LMG 16218 / CuHBu1</strain>
    </source>
</reference>
<dbReference type="InterPro" id="IPR038750">
    <property type="entry name" value="YczE/YyaS-like"/>
</dbReference>
<keyword evidence="1" id="KW-0812">Transmembrane</keyword>
<evidence type="ECO:0000313" key="3">
    <source>
        <dbReference type="Proteomes" id="UP000006875"/>
    </source>
</evidence>
<evidence type="ECO:0000256" key="1">
    <source>
        <dbReference type="SAM" id="Phobius"/>
    </source>
</evidence>
<organism evidence="2 3">
    <name type="scientific">Ilyobacter polytropus (strain ATCC 51220 / DSM 2926 / LMG 16218 / CuHBu1)</name>
    <dbReference type="NCBI Taxonomy" id="572544"/>
    <lineage>
        <taxon>Bacteria</taxon>
        <taxon>Fusobacteriati</taxon>
        <taxon>Fusobacteriota</taxon>
        <taxon>Fusobacteriia</taxon>
        <taxon>Fusobacteriales</taxon>
        <taxon>Fusobacteriaceae</taxon>
        <taxon>Ilyobacter</taxon>
    </lineage>
</organism>
<keyword evidence="1" id="KW-0472">Membrane</keyword>
<dbReference type="OrthoDB" id="154912at2"/>
<feature type="transmembrane region" description="Helical" evidence="1">
    <location>
        <begin position="76"/>
        <end position="96"/>
    </location>
</feature>